<evidence type="ECO:0000256" key="2">
    <source>
        <dbReference type="ARBA" id="ARBA00023125"/>
    </source>
</evidence>
<evidence type="ECO:0000313" key="6">
    <source>
        <dbReference type="Proteomes" id="UP000239504"/>
    </source>
</evidence>
<dbReference type="OrthoDB" id="9802263at2"/>
<dbReference type="GO" id="GO:0043565">
    <property type="term" value="F:sequence-specific DNA binding"/>
    <property type="evidence" value="ECO:0007669"/>
    <property type="project" value="InterPro"/>
</dbReference>
<dbReference type="PANTHER" id="PTHR43280:SF32">
    <property type="entry name" value="TRANSCRIPTIONAL REGULATORY PROTEIN"/>
    <property type="match status" value="1"/>
</dbReference>
<dbReference type="SUPFAM" id="SSF46689">
    <property type="entry name" value="Homeodomain-like"/>
    <property type="match status" value="1"/>
</dbReference>
<evidence type="ECO:0000313" key="5">
    <source>
        <dbReference type="EMBL" id="PQA87677.1"/>
    </source>
</evidence>
<gene>
    <name evidence="5" type="ORF">CW354_11425</name>
</gene>
<dbReference type="InterPro" id="IPR009057">
    <property type="entry name" value="Homeodomain-like_sf"/>
</dbReference>
<evidence type="ECO:0000256" key="3">
    <source>
        <dbReference type="ARBA" id="ARBA00023163"/>
    </source>
</evidence>
<accession>A0A2S7K585</accession>
<keyword evidence="1" id="KW-0805">Transcription regulation</keyword>
<keyword evidence="3" id="KW-0804">Transcription</keyword>
<dbReference type="InterPro" id="IPR047264">
    <property type="entry name" value="Cupin_HpaA-like_N"/>
</dbReference>
<keyword evidence="2" id="KW-0238">DNA-binding</keyword>
<dbReference type="PANTHER" id="PTHR43280">
    <property type="entry name" value="ARAC-FAMILY TRANSCRIPTIONAL REGULATOR"/>
    <property type="match status" value="1"/>
</dbReference>
<name>A0A2S7K585_9PROT</name>
<dbReference type="PRINTS" id="PR00032">
    <property type="entry name" value="HTHARAC"/>
</dbReference>
<dbReference type="CDD" id="cd06999">
    <property type="entry name" value="cupin_HpaA-like_N"/>
    <property type="match status" value="1"/>
</dbReference>
<feature type="domain" description="HTH araC/xylS-type" evidence="4">
    <location>
        <begin position="202"/>
        <end position="300"/>
    </location>
</feature>
<organism evidence="5 6">
    <name type="scientific">Hyphococcus luteus</name>
    <dbReference type="NCBI Taxonomy" id="2058213"/>
    <lineage>
        <taxon>Bacteria</taxon>
        <taxon>Pseudomonadati</taxon>
        <taxon>Pseudomonadota</taxon>
        <taxon>Alphaproteobacteria</taxon>
        <taxon>Parvularculales</taxon>
        <taxon>Parvularculaceae</taxon>
        <taxon>Hyphococcus</taxon>
    </lineage>
</organism>
<proteinExistence type="predicted"/>
<dbReference type="InterPro" id="IPR014710">
    <property type="entry name" value="RmlC-like_jellyroll"/>
</dbReference>
<dbReference type="GO" id="GO:0003700">
    <property type="term" value="F:DNA-binding transcription factor activity"/>
    <property type="evidence" value="ECO:0007669"/>
    <property type="project" value="InterPro"/>
</dbReference>
<dbReference type="Proteomes" id="UP000239504">
    <property type="component" value="Unassembled WGS sequence"/>
</dbReference>
<keyword evidence="6" id="KW-1185">Reference proteome</keyword>
<dbReference type="Pfam" id="PF12833">
    <property type="entry name" value="HTH_18"/>
    <property type="match status" value="1"/>
</dbReference>
<dbReference type="RefSeq" id="WP_104830215.1">
    <property type="nucleotide sequence ID" value="NZ_PJCH01000006.1"/>
</dbReference>
<evidence type="ECO:0000256" key="1">
    <source>
        <dbReference type="ARBA" id="ARBA00023015"/>
    </source>
</evidence>
<dbReference type="EMBL" id="PJCH01000006">
    <property type="protein sequence ID" value="PQA87677.1"/>
    <property type="molecule type" value="Genomic_DNA"/>
</dbReference>
<dbReference type="AlphaFoldDB" id="A0A2S7K585"/>
<dbReference type="Gene3D" id="1.10.10.60">
    <property type="entry name" value="Homeodomain-like"/>
    <property type="match status" value="1"/>
</dbReference>
<comment type="caution">
    <text evidence="5">The sequence shown here is derived from an EMBL/GenBank/DDBJ whole genome shotgun (WGS) entry which is preliminary data.</text>
</comment>
<protein>
    <recommendedName>
        <fullName evidence="4">HTH araC/xylS-type domain-containing protein</fullName>
    </recommendedName>
</protein>
<dbReference type="SUPFAM" id="SSF51182">
    <property type="entry name" value="RmlC-like cupins"/>
    <property type="match status" value="1"/>
</dbReference>
<dbReference type="PROSITE" id="PS01124">
    <property type="entry name" value="HTH_ARAC_FAMILY_2"/>
    <property type="match status" value="1"/>
</dbReference>
<dbReference type="InterPro" id="IPR011051">
    <property type="entry name" value="RmlC_Cupin_sf"/>
</dbReference>
<dbReference type="Gene3D" id="2.60.120.10">
    <property type="entry name" value="Jelly Rolls"/>
    <property type="match status" value="1"/>
</dbReference>
<dbReference type="SMART" id="SM00342">
    <property type="entry name" value="HTH_ARAC"/>
    <property type="match status" value="1"/>
</dbReference>
<dbReference type="InterPro" id="IPR020449">
    <property type="entry name" value="Tscrpt_reg_AraC-type_HTH"/>
</dbReference>
<dbReference type="InterPro" id="IPR018060">
    <property type="entry name" value="HTH_AraC"/>
</dbReference>
<reference evidence="5 6" key="1">
    <citation type="submission" date="2017-12" db="EMBL/GenBank/DDBJ databases">
        <authorList>
            <person name="Hurst M.R.H."/>
        </authorList>
    </citation>
    <scope>NUCLEOTIDE SEQUENCE [LARGE SCALE GENOMIC DNA]</scope>
    <source>
        <strain evidence="5 6">SY-3-19</strain>
    </source>
</reference>
<sequence>MLAENRRSNALGAGQAPETFALYGEAPGQTGLEHIHIEDIKARARLYDWTITPHAHADLWQFIHIEKGRAEATVENGYMRLGDHSVLSIPNGVVHGFEFETDTIGWVLSIETRLLETQTFAQARKLLVRNGFHVTKLDLKPPHSEESGVFFRRLHDEFAHMRQARSAMLDSLTNALLILLMREARQGKSDDADASQATGLLAAYRDLINQRFREHLSVVAYASALGVSQSRLARACRRLAGQSPAALINARLLLEAQRNLHFTEASAAQIAIDLGFQDPAYFSRFFKRMTGLTPREYREKSRKKQGR</sequence>
<evidence type="ECO:0000259" key="4">
    <source>
        <dbReference type="PROSITE" id="PS01124"/>
    </source>
</evidence>